<gene>
    <name evidence="12" type="ORF">VitviT2T_022746</name>
</gene>
<dbReference type="InterPro" id="IPR032675">
    <property type="entry name" value="LRR_dom_sf"/>
</dbReference>
<dbReference type="InterPro" id="IPR056789">
    <property type="entry name" value="LRR_R13L1-DRL21"/>
</dbReference>
<evidence type="ECO:0000256" key="5">
    <source>
        <dbReference type="ARBA" id="ARBA00022840"/>
    </source>
</evidence>
<dbReference type="InterPro" id="IPR027417">
    <property type="entry name" value="P-loop_NTPase"/>
</dbReference>
<evidence type="ECO:0000259" key="9">
    <source>
        <dbReference type="Pfam" id="PF18052"/>
    </source>
</evidence>
<dbReference type="Pfam" id="PF00931">
    <property type="entry name" value="NB-ARC"/>
    <property type="match status" value="1"/>
</dbReference>
<dbReference type="InterPro" id="IPR002182">
    <property type="entry name" value="NB-ARC"/>
</dbReference>
<dbReference type="Proteomes" id="UP001227230">
    <property type="component" value="Chromosome 15"/>
</dbReference>
<dbReference type="SUPFAM" id="SSF52058">
    <property type="entry name" value="L domain-like"/>
    <property type="match status" value="2"/>
</dbReference>
<keyword evidence="13" id="KW-1185">Reference proteome</keyword>
<keyword evidence="3" id="KW-0547">Nucleotide-binding</keyword>
<evidence type="ECO:0000313" key="13">
    <source>
        <dbReference type="Proteomes" id="UP001227230"/>
    </source>
</evidence>
<reference evidence="12 13" key="1">
    <citation type="journal article" date="2023" name="Hortic Res">
        <title>The complete reference genome for grapevine (Vitis vinifera L.) genetics and breeding.</title>
        <authorList>
            <person name="Shi X."/>
            <person name="Cao S."/>
            <person name="Wang X."/>
            <person name="Huang S."/>
            <person name="Wang Y."/>
            <person name="Liu Z."/>
            <person name="Liu W."/>
            <person name="Leng X."/>
            <person name="Peng Y."/>
            <person name="Wang N."/>
            <person name="Wang Y."/>
            <person name="Ma Z."/>
            <person name="Xu X."/>
            <person name="Zhang F."/>
            <person name="Xue H."/>
            <person name="Zhong H."/>
            <person name="Wang Y."/>
            <person name="Zhang K."/>
            <person name="Velt A."/>
            <person name="Avia K."/>
            <person name="Holtgrawe D."/>
            <person name="Grimplet J."/>
            <person name="Matus J.T."/>
            <person name="Ware D."/>
            <person name="Wu X."/>
            <person name="Wang H."/>
            <person name="Liu C."/>
            <person name="Fang Y."/>
            <person name="Rustenholz C."/>
            <person name="Cheng Z."/>
            <person name="Xiao H."/>
            <person name="Zhou Y."/>
        </authorList>
    </citation>
    <scope>NUCLEOTIDE SEQUENCE [LARGE SCALE GENOMIC DNA]</scope>
    <source>
        <strain evidence="13">cv. Pinot noir / PN40024</strain>
        <tissue evidence="12">Leaf</tissue>
    </source>
</reference>
<evidence type="ECO:0000259" key="8">
    <source>
        <dbReference type="Pfam" id="PF00931"/>
    </source>
</evidence>
<dbReference type="PRINTS" id="PR00364">
    <property type="entry name" value="DISEASERSIST"/>
</dbReference>
<evidence type="ECO:0000259" key="11">
    <source>
        <dbReference type="Pfam" id="PF25019"/>
    </source>
</evidence>
<evidence type="ECO:0008006" key="14">
    <source>
        <dbReference type="Google" id="ProtNLM"/>
    </source>
</evidence>
<feature type="domain" description="Disease resistance protein winged helix" evidence="10">
    <location>
        <begin position="428"/>
        <end position="495"/>
    </location>
</feature>
<feature type="domain" description="NB-ARC" evidence="8">
    <location>
        <begin position="166"/>
        <end position="343"/>
    </location>
</feature>
<feature type="transmembrane region" description="Helical" evidence="7">
    <location>
        <begin position="7"/>
        <end position="26"/>
    </location>
</feature>
<keyword evidence="7" id="KW-0812">Transmembrane</keyword>
<dbReference type="Pfam" id="PF25019">
    <property type="entry name" value="LRR_R13L1-DRL21"/>
    <property type="match status" value="1"/>
</dbReference>
<dbReference type="SUPFAM" id="SSF52540">
    <property type="entry name" value="P-loop containing nucleoside triphosphate hydrolases"/>
    <property type="match status" value="1"/>
</dbReference>
<keyword evidence="5" id="KW-0067">ATP-binding</keyword>
<feature type="region of interest" description="Disordered" evidence="6">
    <location>
        <begin position="1117"/>
        <end position="1154"/>
    </location>
</feature>
<keyword evidence="4" id="KW-0611">Plant defense</keyword>
<evidence type="ECO:0000256" key="7">
    <source>
        <dbReference type="SAM" id="Phobius"/>
    </source>
</evidence>
<dbReference type="Gene3D" id="3.80.10.10">
    <property type="entry name" value="Ribonuclease Inhibitor"/>
    <property type="match status" value="2"/>
</dbReference>
<evidence type="ECO:0000259" key="10">
    <source>
        <dbReference type="Pfam" id="PF23559"/>
    </source>
</evidence>
<keyword evidence="2" id="KW-0677">Repeat</keyword>
<sequence length="1188" mass="133918">MYDSVSIIISPIASSLMTVIWLLMGLGDIPALEGIKDELEKLWRALVPIKAELMDEEDLQVADPVLEYWLGELQDAASDAQDVLEAFSTRVYWSARRKQQQQVCPGNASLQFNVSFLKIKDIVARIDLISQTTQRLISECVGRPKIPYPRPLHYTSSFAGDVVGREDDKSKILDMLLSHDSDQGEECHFSVIPIIGMAGVGKTTLAQLIFNHPIAVRRFDLRIWVCVTVNFNFPRILENIITSLSHLNCDFGGLSTSMLESRVVQLLSGQRFLIVLDDVWTHNYFEWEQLEKVLRHGERGSRVVVTSRTSKVSDIMGNQGPYRLGLLSDDDCWQLFRTIAFKPSQESNRTWGKLEKIGRKIVAKCRGLPLAVKAMAGLLRGNTDVNKWQNISANDICEVEKHNIFPALKLSYDHLPSHIKQCFAYCSLFPKGYVFRKKDLVELWMAEDFIQSTGQESQEETGSQYFDELLMRFFFQPSDVGSDQYTMHDLIHELAQLVSGPRCRQVKDGEQCYLSQKTRHVSLLGKDVEQPVLQIVDKCRQLRTLLFPCGYLKNTGNTLDKMFQTLTCIRTLDLSSSPISELPQSIDKLELLRYLDLSKTEISVLPDTLCNLYNLQTLRLSGCLSLVELPKDLANLINLRHLELDERFWYKCTKLPPRMGCLTGLHNLHVFPIGCETGYGIEELKGMRYLTGTLHVSKLENAKKNAAEAKLREKESLEKLVLEWSGDVAAPQDEEAHERVLEDLQPHSNLKELLVFRFLGTRFPLLMKEKALQNLVSLSLNHCTKCKFFSIGHLPHLRRLFLKEMQELQGLSVFGESQEELSQANEVSIDTLKIVDCPKLTELPYFSELRDLKIKRCKSLKVLPGTQSLEFLILIDNLVLEDLNEANSSFSKLLELKIVSCPKLQALPQVFAPQKVEIIGCELVTALPNPGCFRRLQHLAVDQSCHGGKLIGEIPDSSSLCSLVISNFSNATSFPKWPYLPSLRALHIRHCKDLLSLCEEAAPFQGLTFLKLLSIQSCPSLVTLPHGGLPKTLECLTISSCTSLEALGPEDVLTSLTSLTDLYIEYCPKIKRLPKEGVSPFLQHLVIQGCPLLMERCSKEGGGPDWPKIMHIPDLEVAPTNVRSSPDFTKSSMQASDSPGPGPKSPNKPRPSSAHWYSHLSCCSRGVDVRESTQSPRRLMLREGRCRS</sequence>
<accession>A0ABY9DBK7</accession>
<feature type="region of interest" description="Disordered" evidence="6">
    <location>
        <begin position="1166"/>
        <end position="1188"/>
    </location>
</feature>
<evidence type="ECO:0000256" key="4">
    <source>
        <dbReference type="ARBA" id="ARBA00022821"/>
    </source>
</evidence>
<protein>
    <recommendedName>
        <fullName evidence="14">Disease resistance protein RGA3</fullName>
    </recommendedName>
</protein>
<evidence type="ECO:0000256" key="3">
    <source>
        <dbReference type="ARBA" id="ARBA00022741"/>
    </source>
</evidence>
<dbReference type="Gene3D" id="1.10.10.10">
    <property type="entry name" value="Winged helix-like DNA-binding domain superfamily/Winged helix DNA-binding domain"/>
    <property type="match status" value="1"/>
</dbReference>
<keyword evidence="7" id="KW-1133">Transmembrane helix</keyword>
<dbReference type="PANTHER" id="PTHR36766">
    <property type="entry name" value="PLANT BROAD-SPECTRUM MILDEW RESISTANCE PROTEIN RPW8"/>
    <property type="match status" value="1"/>
</dbReference>
<dbReference type="Pfam" id="PF23559">
    <property type="entry name" value="WHD_DRP"/>
    <property type="match status" value="1"/>
</dbReference>
<dbReference type="InterPro" id="IPR058922">
    <property type="entry name" value="WHD_DRP"/>
</dbReference>
<proteinExistence type="predicted"/>
<feature type="domain" description="Disease resistance N-terminal" evidence="9">
    <location>
        <begin position="31"/>
        <end position="100"/>
    </location>
</feature>
<evidence type="ECO:0000256" key="6">
    <source>
        <dbReference type="SAM" id="MobiDB-lite"/>
    </source>
</evidence>
<dbReference type="Gene3D" id="1.20.5.4130">
    <property type="match status" value="1"/>
</dbReference>
<dbReference type="PANTHER" id="PTHR36766:SF70">
    <property type="entry name" value="DISEASE RESISTANCE PROTEIN RGA4"/>
    <property type="match status" value="1"/>
</dbReference>
<keyword evidence="7" id="KW-0472">Membrane</keyword>
<evidence type="ECO:0000256" key="1">
    <source>
        <dbReference type="ARBA" id="ARBA00022614"/>
    </source>
</evidence>
<feature type="domain" description="R13L1/DRL21-like LRR repeat region" evidence="11">
    <location>
        <begin position="681"/>
        <end position="805"/>
    </location>
</feature>
<keyword evidence="1" id="KW-0433">Leucine-rich repeat</keyword>
<name>A0ABY9DBK7_VITVI</name>
<dbReference type="Pfam" id="PF13855">
    <property type="entry name" value="LRR_8"/>
    <property type="match status" value="1"/>
</dbReference>
<dbReference type="EMBL" id="CP126662">
    <property type="protein sequence ID" value="WKA04737.1"/>
    <property type="molecule type" value="Genomic_DNA"/>
</dbReference>
<evidence type="ECO:0000256" key="2">
    <source>
        <dbReference type="ARBA" id="ARBA00022737"/>
    </source>
</evidence>
<evidence type="ECO:0000313" key="12">
    <source>
        <dbReference type="EMBL" id="WKA04737.1"/>
    </source>
</evidence>
<dbReference type="InterPro" id="IPR036388">
    <property type="entry name" value="WH-like_DNA-bd_sf"/>
</dbReference>
<dbReference type="InterPro" id="IPR041118">
    <property type="entry name" value="Rx_N"/>
</dbReference>
<dbReference type="Pfam" id="PF18052">
    <property type="entry name" value="Rx_N"/>
    <property type="match status" value="1"/>
</dbReference>
<feature type="compositionally biased region" description="Polar residues" evidence="6">
    <location>
        <begin position="1121"/>
        <end position="1135"/>
    </location>
</feature>
<organism evidence="12 13">
    <name type="scientific">Vitis vinifera</name>
    <name type="common">Grape</name>
    <dbReference type="NCBI Taxonomy" id="29760"/>
    <lineage>
        <taxon>Eukaryota</taxon>
        <taxon>Viridiplantae</taxon>
        <taxon>Streptophyta</taxon>
        <taxon>Embryophyta</taxon>
        <taxon>Tracheophyta</taxon>
        <taxon>Spermatophyta</taxon>
        <taxon>Magnoliopsida</taxon>
        <taxon>eudicotyledons</taxon>
        <taxon>Gunneridae</taxon>
        <taxon>Pentapetalae</taxon>
        <taxon>rosids</taxon>
        <taxon>Vitales</taxon>
        <taxon>Vitaceae</taxon>
        <taxon>Viteae</taxon>
        <taxon>Vitis</taxon>
    </lineage>
</organism>
<feature type="compositionally biased region" description="Pro residues" evidence="6">
    <location>
        <begin position="1140"/>
        <end position="1149"/>
    </location>
</feature>
<dbReference type="Gene3D" id="3.40.50.300">
    <property type="entry name" value="P-loop containing nucleotide triphosphate hydrolases"/>
    <property type="match status" value="1"/>
</dbReference>
<dbReference type="InterPro" id="IPR001611">
    <property type="entry name" value="Leu-rich_rpt"/>
</dbReference>